<reference evidence="4" key="2">
    <citation type="submission" date="2021-02" db="EMBL/GenBank/DDBJ databases">
        <authorList>
            <person name="Kimball J.A."/>
            <person name="Haas M.W."/>
            <person name="Macchietto M."/>
            <person name="Kono T."/>
            <person name="Duquette J."/>
            <person name="Shao M."/>
        </authorList>
    </citation>
    <scope>NUCLEOTIDE SEQUENCE</scope>
    <source>
        <tissue evidence="4">Fresh leaf tissue</tissue>
    </source>
</reference>
<feature type="compositionally biased region" description="Basic and acidic residues" evidence="2">
    <location>
        <begin position="96"/>
        <end position="106"/>
    </location>
</feature>
<dbReference type="GO" id="GO:0003676">
    <property type="term" value="F:nucleic acid binding"/>
    <property type="evidence" value="ECO:0007669"/>
    <property type="project" value="InterPro"/>
</dbReference>
<sequence length="649" mass="74360">MAGSESSVHGSNRGDEEPPVARAELRQLGDTLLQAMERMLNERLPAAGGRDHQHPNEESGDENSGFGDGFHGHHRGGQDGDRRARRWHGHDRHVHFHNEEEIHSESDGGFDDNENPFADHRRFGHHHGRRGGAGRAVHHGRHNRDDPDNIARVKLSVPKFTGREDADAYLEWEEQCDQIFRIHNLSNRRCIDLASVEFSGYALTWWNQIQESQLVLGRDHINTWDEMKRVMRRRFVPSSYQRDLRNRLQNLKQGSRSVDDYYKEMELLLVRTGTREDVESKMARFLHGLNDEISGFVEMFPYHNPPDLVDQAMRTERKIQQEVRRRTYGSQTLSAPWRKQQGETSYATGRSQTTARPTQSIGATKPMVSTTSAPSVQQQPQRSTTKSAAPSVASAAASSSHSREIVCHKCKGHGHIAAQCPSRRTMIVNEQGEWESESDQEDDAPRYDEEIVSEGSEIQPEEGDNNCFISRRALNVNVVQEDNEQRHNLFHTRGMIKDKLCRIIVDNGSCNNIASQELVDRLGLKQRRHPEPYKMQWLSDSGALRVNNMVTVPFSIGRYHDEMERDVVPMQACQLLLGRPWLFDRDAQICGRSNKVVLTYRGEKLTLLPLTPSEILKDDLKRKQRESEKQSCESHQHREKESPRPKKTP</sequence>
<feature type="compositionally biased region" description="Polar residues" evidence="2">
    <location>
        <begin position="342"/>
        <end position="386"/>
    </location>
</feature>
<dbReference type="InterPro" id="IPR005162">
    <property type="entry name" value="Retrotrans_gag_dom"/>
</dbReference>
<gene>
    <name evidence="4" type="ORF">GUJ93_ZPchr0010g9488</name>
</gene>
<feature type="compositionally biased region" description="Low complexity" evidence="2">
    <location>
        <begin position="387"/>
        <end position="400"/>
    </location>
</feature>
<dbReference type="Proteomes" id="UP000729402">
    <property type="component" value="Unassembled WGS sequence"/>
</dbReference>
<accession>A0A8J6BJL6</accession>
<dbReference type="CDD" id="cd00303">
    <property type="entry name" value="retropepsin_like"/>
    <property type="match status" value="1"/>
</dbReference>
<dbReference type="EMBL" id="JAAALK010000082">
    <property type="protein sequence ID" value="KAG8088439.1"/>
    <property type="molecule type" value="Genomic_DNA"/>
</dbReference>
<feature type="domain" description="CCHC-type" evidence="3">
    <location>
        <begin position="407"/>
        <end position="422"/>
    </location>
</feature>
<protein>
    <recommendedName>
        <fullName evidence="3">CCHC-type domain-containing protein</fullName>
    </recommendedName>
</protein>
<feature type="compositionally biased region" description="Basic residues" evidence="2">
    <location>
        <begin position="122"/>
        <end position="142"/>
    </location>
</feature>
<dbReference type="Pfam" id="PF00098">
    <property type="entry name" value="zf-CCHC"/>
    <property type="match status" value="1"/>
</dbReference>
<evidence type="ECO:0000259" key="3">
    <source>
        <dbReference type="PROSITE" id="PS50158"/>
    </source>
</evidence>
<keyword evidence="1" id="KW-0862">Zinc</keyword>
<evidence type="ECO:0000313" key="5">
    <source>
        <dbReference type="Proteomes" id="UP000729402"/>
    </source>
</evidence>
<dbReference type="AlphaFoldDB" id="A0A8J6BJL6"/>
<dbReference type="PROSITE" id="PS50158">
    <property type="entry name" value="ZF_CCHC"/>
    <property type="match status" value="1"/>
</dbReference>
<feature type="region of interest" description="Disordered" evidence="2">
    <location>
        <begin position="321"/>
        <end position="404"/>
    </location>
</feature>
<organism evidence="4 5">
    <name type="scientific">Zizania palustris</name>
    <name type="common">Northern wild rice</name>
    <dbReference type="NCBI Taxonomy" id="103762"/>
    <lineage>
        <taxon>Eukaryota</taxon>
        <taxon>Viridiplantae</taxon>
        <taxon>Streptophyta</taxon>
        <taxon>Embryophyta</taxon>
        <taxon>Tracheophyta</taxon>
        <taxon>Spermatophyta</taxon>
        <taxon>Magnoliopsida</taxon>
        <taxon>Liliopsida</taxon>
        <taxon>Poales</taxon>
        <taxon>Poaceae</taxon>
        <taxon>BOP clade</taxon>
        <taxon>Oryzoideae</taxon>
        <taxon>Oryzeae</taxon>
        <taxon>Zizaniinae</taxon>
        <taxon>Zizania</taxon>
    </lineage>
</organism>
<dbReference type="InterPro" id="IPR001878">
    <property type="entry name" value="Znf_CCHC"/>
</dbReference>
<reference evidence="4" key="1">
    <citation type="journal article" date="2021" name="bioRxiv">
        <title>Whole Genome Assembly and Annotation of Northern Wild Rice, Zizania palustris L., Supports a Whole Genome Duplication in the Zizania Genus.</title>
        <authorList>
            <person name="Haas M."/>
            <person name="Kono T."/>
            <person name="Macchietto M."/>
            <person name="Millas R."/>
            <person name="McGilp L."/>
            <person name="Shao M."/>
            <person name="Duquette J."/>
            <person name="Hirsch C.N."/>
            <person name="Kimball J."/>
        </authorList>
    </citation>
    <scope>NUCLEOTIDE SEQUENCE</scope>
    <source>
        <tissue evidence="4">Fresh leaf tissue</tissue>
    </source>
</reference>
<comment type="caution">
    <text evidence="4">The sequence shown here is derived from an EMBL/GenBank/DDBJ whole genome shotgun (WGS) entry which is preliminary data.</text>
</comment>
<dbReference type="PANTHER" id="PTHR35046">
    <property type="entry name" value="ZINC KNUCKLE (CCHC-TYPE) FAMILY PROTEIN"/>
    <property type="match status" value="1"/>
</dbReference>
<keyword evidence="5" id="KW-1185">Reference proteome</keyword>
<feature type="region of interest" description="Disordered" evidence="2">
    <location>
        <begin position="616"/>
        <end position="649"/>
    </location>
</feature>
<dbReference type="GO" id="GO:0008270">
    <property type="term" value="F:zinc ion binding"/>
    <property type="evidence" value="ECO:0007669"/>
    <property type="project" value="UniProtKB-KW"/>
</dbReference>
<feature type="region of interest" description="Disordered" evidence="2">
    <location>
        <begin position="96"/>
        <end position="148"/>
    </location>
</feature>
<evidence type="ECO:0000313" key="4">
    <source>
        <dbReference type="EMBL" id="KAG8088439.1"/>
    </source>
</evidence>
<dbReference type="PANTHER" id="PTHR35046:SF9">
    <property type="entry name" value="RNA-DIRECTED DNA POLYMERASE"/>
    <property type="match status" value="1"/>
</dbReference>
<dbReference type="SMART" id="SM00343">
    <property type="entry name" value="ZnF_C2HC"/>
    <property type="match status" value="1"/>
</dbReference>
<keyword evidence="1" id="KW-0863">Zinc-finger</keyword>
<evidence type="ECO:0000256" key="2">
    <source>
        <dbReference type="SAM" id="MobiDB-lite"/>
    </source>
</evidence>
<keyword evidence="1" id="KW-0479">Metal-binding</keyword>
<dbReference type="Pfam" id="PF03732">
    <property type="entry name" value="Retrotrans_gag"/>
    <property type="match status" value="1"/>
</dbReference>
<feature type="region of interest" description="Disordered" evidence="2">
    <location>
        <begin position="1"/>
        <end position="84"/>
    </location>
</feature>
<proteinExistence type="predicted"/>
<name>A0A8J6BJL6_ZIZPA</name>
<evidence type="ECO:0000256" key="1">
    <source>
        <dbReference type="PROSITE-ProRule" id="PRU00047"/>
    </source>
</evidence>
<feature type="compositionally biased region" description="Polar residues" evidence="2">
    <location>
        <begin position="1"/>
        <end position="10"/>
    </location>
</feature>
<dbReference type="OrthoDB" id="785668at2759"/>